<evidence type="ECO:0000256" key="2">
    <source>
        <dbReference type="SAM" id="MobiDB-lite"/>
    </source>
</evidence>
<dbReference type="PROSITE" id="PS50072">
    <property type="entry name" value="CSA_PPIASE_2"/>
    <property type="match status" value="1"/>
</dbReference>
<reference evidence="5" key="1">
    <citation type="submission" date="2021-01" db="EMBL/GenBank/DDBJ databases">
        <title>Whole genome shotgun sequence of Virgisporangium aurantiacum NBRC 16421.</title>
        <authorList>
            <person name="Komaki H."/>
            <person name="Tamura T."/>
        </authorList>
    </citation>
    <scope>NUCLEOTIDE SEQUENCE</scope>
    <source>
        <strain evidence="5">NBRC 16421</strain>
    </source>
</reference>
<dbReference type="AlphaFoldDB" id="A0A8J4E1N2"/>
<protein>
    <submittedName>
        <fullName evidence="5">Peptidyl-prolyl cis-trans isomerase (Rotamase)</fullName>
    </submittedName>
</protein>
<dbReference type="InterPro" id="IPR044666">
    <property type="entry name" value="Cyclophilin_A-like"/>
</dbReference>
<dbReference type="SUPFAM" id="SSF50891">
    <property type="entry name" value="Cyclophilin-like"/>
    <property type="match status" value="1"/>
</dbReference>
<feature type="compositionally biased region" description="Polar residues" evidence="2">
    <location>
        <begin position="66"/>
        <end position="79"/>
    </location>
</feature>
<gene>
    <name evidence="5" type="ORF">Vau01_057100</name>
</gene>
<keyword evidence="3" id="KW-0812">Transmembrane</keyword>
<keyword evidence="3" id="KW-1133">Transmembrane helix</keyword>
<organism evidence="5 6">
    <name type="scientific">Virgisporangium aurantiacum</name>
    <dbReference type="NCBI Taxonomy" id="175570"/>
    <lineage>
        <taxon>Bacteria</taxon>
        <taxon>Bacillati</taxon>
        <taxon>Actinomycetota</taxon>
        <taxon>Actinomycetes</taxon>
        <taxon>Micromonosporales</taxon>
        <taxon>Micromonosporaceae</taxon>
        <taxon>Virgisporangium</taxon>
    </lineage>
</organism>
<dbReference type="EMBL" id="BOPG01000034">
    <property type="protein sequence ID" value="GIJ58194.1"/>
    <property type="molecule type" value="Genomic_DNA"/>
</dbReference>
<sequence>MARTRDRQRALARAKLDRQIARRAAAARKKRQIQAGTAVGLAVVLIAVGALWFSGFFDGEKDKNPPQGSGTCAWNSTEGGENVKDVGRPPTGDIQTSGVETMTITTNQGVIKAIIDTAKVPCAAASFSFLSSKGYFDNTKCHRLTTSGGYVLQCGDPSGTGSGGPGYRYADENLPAPLPSASADPSASPSASASAAAGQALYTRGMIAMANSGDDTNGSQFFIVYKDSPVFQAKYTILGTVTEGLEVVDKIAESGVAEGGTSPTDGKPKVDVTIQSLIMSSNDAPAETPSSQPASVSPSATTSASTQ</sequence>
<dbReference type="CDD" id="cd00317">
    <property type="entry name" value="cyclophilin"/>
    <property type="match status" value="1"/>
</dbReference>
<feature type="compositionally biased region" description="Low complexity" evidence="2">
    <location>
        <begin position="179"/>
        <end position="191"/>
    </location>
</feature>
<feature type="transmembrane region" description="Helical" evidence="3">
    <location>
        <begin position="38"/>
        <end position="57"/>
    </location>
</feature>
<keyword evidence="3" id="KW-0472">Membrane</keyword>
<dbReference type="InterPro" id="IPR029000">
    <property type="entry name" value="Cyclophilin-like_dom_sf"/>
</dbReference>
<dbReference type="PANTHER" id="PTHR45625:SF3">
    <property type="entry name" value="PEPTIDYL-PROLYL CIS-TRANS ISOMERASE B-RELATED"/>
    <property type="match status" value="1"/>
</dbReference>
<comment type="function">
    <text evidence="1">PPIases accelerate the folding of proteins. It catalyzes the cis-trans isomerization of proline imidic peptide bonds in oligopeptides.</text>
</comment>
<evidence type="ECO:0000313" key="6">
    <source>
        <dbReference type="Proteomes" id="UP000612585"/>
    </source>
</evidence>
<dbReference type="PRINTS" id="PR00153">
    <property type="entry name" value="CSAPPISMRASE"/>
</dbReference>
<keyword evidence="6" id="KW-1185">Reference proteome</keyword>
<feature type="region of interest" description="Disordered" evidence="2">
    <location>
        <begin position="63"/>
        <end position="93"/>
    </location>
</feature>
<feature type="region of interest" description="Disordered" evidence="2">
    <location>
        <begin position="278"/>
        <end position="307"/>
    </location>
</feature>
<proteinExistence type="predicted"/>
<dbReference type="RefSeq" id="WP_203998580.1">
    <property type="nucleotide sequence ID" value="NZ_BOPG01000034.1"/>
</dbReference>
<feature type="compositionally biased region" description="Low complexity" evidence="2">
    <location>
        <begin position="288"/>
        <end position="307"/>
    </location>
</feature>
<dbReference type="PANTHER" id="PTHR45625">
    <property type="entry name" value="PEPTIDYL-PROLYL CIS-TRANS ISOMERASE-RELATED"/>
    <property type="match status" value="1"/>
</dbReference>
<dbReference type="InterPro" id="IPR002130">
    <property type="entry name" value="Cyclophilin-type_PPIase_dom"/>
</dbReference>
<evidence type="ECO:0000256" key="3">
    <source>
        <dbReference type="SAM" id="Phobius"/>
    </source>
</evidence>
<feature type="domain" description="PPIase cyclophilin-type" evidence="4">
    <location>
        <begin position="98"/>
        <end position="279"/>
    </location>
</feature>
<name>A0A8J4E1N2_9ACTN</name>
<accession>A0A8J4E1N2</accession>
<keyword evidence="5" id="KW-0413">Isomerase</keyword>
<comment type="caution">
    <text evidence="5">The sequence shown here is derived from an EMBL/GenBank/DDBJ whole genome shotgun (WGS) entry which is preliminary data.</text>
</comment>
<dbReference type="Pfam" id="PF00160">
    <property type="entry name" value="Pro_isomerase"/>
    <property type="match status" value="1"/>
</dbReference>
<evidence type="ECO:0000256" key="1">
    <source>
        <dbReference type="ARBA" id="ARBA00002388"/>
    </source>
</evidence>
<dbReference type="Gene3D" id="2.40.100.10">
    <property type="entry name" value="Cyclophilin-like"/>
    <property type="match status" value="1"/>
</dbReference>
<evidence type="ECO:0000313" key="5">
    <source>
        <dbReference type="EMBL" id="GIJ58194.1"/>
    </source>
</evidence>
<dbReference type="GO" id="GO:0003755">
    <property type="term" value="F:peptidyl-prolyl cis-trans isomerase activity"/>
    <property type="evidence" value="ECO:0007669"/>
    <property type="project" value="InterPro"/>
</dbReference>
<dbReference type="Proteomes" id="UP000612585">
    <property type="component" value="Unassembled WGS sequence"/>
</dbReference>
<evidence type="ECO:0000259" key="4">
    <source>
        <dbReference type="PROSITE" id="PS50072"/>
    </source>
</evidence>
<feature type="region of interest" description="Disordered" evidence="2">
    <location>
        <begin position="171"/>
        <end position="191"/>
    </location>
</feature>